<dbReference type="RefSeq" id="WP_109429360.1">
    <property type="nucleotide sequence ID" value="NZ_MPDK01000002.1"/>
</dbReference>
<dbReference type="CDD" id="cd00207">
    <property type="entry name" value="fer2"/>
    <property type="match status" value="1"/>
</dbReference>
<dbReference type="EMBL" id="MPDK01000002">
    <property type="protein sequence ID" value="PWI58767.1"/>
    <property type="molecule type" value="Genomic_DNA"/>
</dbReference>
<dbReference type="InterPro" id="IPR050123">
    <property type="entry name" value="Prok_molybdopt-oxidoreductase"/>
</dbReference>
<dbReference type="InterPro" id="IPR027467">
    <property type="entry name" value="MopterinOxRdtase_cofactor_BS"/>
</dbReference>
<dbReference type="PROSITE" id="PS00198">
    <property type="entry name" value="4FE4S_FER_1"/>
    <property type="match status" value="1"/>
</dbReference>
<dbReference type="InterPro" id="IPR006656">
    <property type="entry name" value="Mopterin_OxRdtase"/>
</dbReference>
<dbReference type="GO" id="GO:0043546">
    <property type="term" value="F:molybdopterin cofactor binding"/>
    <property type="evidence" value="ECO:0007669"/>
    <property type="project" value="InterPro"/>
</dbReference>
<evidence type="ECO:0000256" key="1">
    <source>
        <dbReference type="ARBA" id="ARBA00001942"/>
    </source>
</evidence>
<dbReference type="GO" id="GO:0008863">
    <property type="term" value="F:formate dehydrogenase (NAD+) activity"/>
    <property type="evidence" value="ECO:0007669"/>
    <property type="project" value="InterPro"/>
</dbReference>
<feature type="domain" description="4Fe-4S ferredoxin-type" evidence="14">
    <location>
        <begin position="184"/>
        <end position="213"/>
    </location>
</feature>
<dbReference type="CDD" id="cd02753">
    <property type="entry name" value="MopB_Formate-Dh-H"/>
    <property type="match status" value="1"/>
</dbReference>
<dbReference type="GO" id="GO:0051537">
    <property type="term" value="F:2 iron, 2 sulfur cluster binding"/>
    <property type="evidence" value="ECO:0007669"/>
    <property type="project" value="UniProtKB-KW"/>
</dbReference>
<dbReference type="PROSITE" id="PS51839">
    <property type="entry name" value="4FE4S_HC3"/>
    <property type="match status" value="1"/>
</dbReference>
<dbReference type="InterPro" id="IPR006478">
    <property type="entry name" value="Formate_DH_asu"/>
</dbReference>
<gene>
    <name evidence="17" type="ORF">BM613_01345</name>
</gene>
<organism evidence="17 18">
    <name type="scientific">Sulfoacidibacillus thermotolerans</name>
    <name type="common">Acidibacillus sulfuroxidans</name>
    <dbReference type="NCBI Taxonomy" id="1765684"/>
    <lineage>
        <taxon>Bacteria</taxon>
        <taxon>Bacillati</taxon>
        <taxon>Bacillota</taxon>
        <taxon>Bacilli</taxon>
        <taxon>Bacillales</taxon>
        <taxon>Alicyclobacillaceae</taxon>
        <taxon>Sulfoacidibacillus</taxon>
    </lineage>
</organism>
<keyword evidence="10" id="KW-0408">Iron</keyword>
<dbReference type="InterPro" id="IPR017896">
    <property type="entry name" value="4Fe4S_Fe-S-bd"/>
</dbReference>
<protein>
    <submittedName>
        <fullName evidence="17">Formate dehydrogenase subunit alpha</fullName>
    </submittedName>
</protein>
<dbReference type="PROSITE" id="PS51085">
    <property type="entry name" value="2FE2S_FER_2"/>
    <property type="match status" value="1"/>
</dbReference>
<evidence type="ECO:0000259" key="13">
    <source>
        <dbReference type="PROSITE" id="PS51085"/>
    </source>
</evidence>
<proteinExistence type="inferred from homology"/>
<dbReference type="SMART" id="SM00929">
    <property type="entry name" value="NADH-G_4Fe-4S_3"/>
    <property type="match status" value="1"/>
</dbReference>
<dbReference type="PROSITE" id="PS00551">
    <property type="entry name" value="MOLYBDOPTERIN_PROK_1"/>
    <property type="match status" value="1"/>
</dbReference>
<sequence length="995" mass="112437">MAERQTWQITLDQLPVSAKERQTILEVALEHHIDIPHICYHETLGPIQTCDTCIVEVNGELVRACDTFVQPHMEVHITQKQAHAARIEAMDRILHNHELYCTVCDNNNGNCVVHNTTEQLQVEHQKYPFNEKPYQEDHSNPFYRYDPDQCILCGRCVEACQNIQVTETLSIAWDRERPRVIWDDDVPIDMSSCVSCGHCVTVCPCNALMEKSMLGEAGYLTGIKPELLHPMIELTKKIEPGYGPIFAVSNAESAMRKARIKRTKTVCTYCGVGCSFDIWTKDRQILKIEPTPEAPVNGISTCIKGKFGWQFVNSKDRLTKPLIRRDDLFYEATWEEALDLITTKLTAIKEQHGPDALAFIASSKCTNEENYLMQKLARSVFGTNNVDNCSRYCQSPATTGLFRTVGYGGDSGSIHDLEIAELILIVGANPAESHPVLATKIKRAHKLFGQKLIVADLRKNEMAKRADLHLHPNPSTDLIWLSAVTKYIIDNGWEDREFIAKRVNGYAEFVESLEPYTLDYAEKMTGIPRSQLIQTANMIHAANGVCILWAMGVTQHCGGSDTSTAISNLLLITGNYGKKGTGAYPLRGHNNVQGASDFGTMPAWFPGYQEVQNDEIRARFERAWGTPLSKVPGYDNHQMVDGIHEGKVKAMYLFGEEMAFVDSNANHVHAAFEKLEFFIVQDIFFSKTAQFADVVLPASPSLEKEGTFTNTERRLQRFYQVFEPLGESKPDWQIIMAIANRMGANWTYQHPSDIMAEAAKLTPLFAGVTYERLEGYDSLQWPVAQDGTDTKLLYTERFHFPDGKAQLYPVEYTPPIELAEEYDLHLNNGRLLEHFHEGNMTYRVDGITHKVPSTFIEISKELARARELKDGALVRLISPYGRIEVRVAITDRVAGKEIYLPMNTREDAEAVNYLTSSYHDLATHTPAYKEMSVRMEILESAGDSPIPKHNWRHATAKSRPGVEVIKKWQRNDYIPLTTAGLQGEDKPWQKQAPHF</sequence>
<dbReference type="FunFam" id="3.30.70.20:FF:000032">
    <property type="entry name" value="Formate dehydrogenase, alpha subunit"/>
    <property type="match status" value="1"/>
</dbReference>
<dbReference type="GO" id="GO:0051539">
    <property type="term" value="F:4 iron, 4 sulfur cluster binding"/>
    <property type="evidence" value="ECO:0007669"/>
    <property type="project" value="UniProtKB-KW"/>
</dbReference>
<evidence type="ECO:0000256" key="9">
    <source>
        <dbReference type="ARBA" id="ARBA00023002"/>
    </source>
</evidence>
<dbReference type="Pfam" id="PF04879">
    <property type="entry name" value="Molybdop_Fe4S4"/>
    <property type="match status" value="1"/>
</dbReference>
<dbReference type="NCBIfam" id="TIGR01591">
    <property type="entry name" value="Fdh-alpha"/>
    <property type="match status" value="1"/>
</dbReference>
<dbReference type="Gene3D" id="3.10.20.740">
    <property type="match status" value="1"/>
</dbReference>
<dbReference type="Pfam" id="PF13510">
    <property type="entry name" value="Fer2_4"/>
    <property type="match status" value="1"/>
</dbReference>
<dbReference type="Pfam" id="PF10588">
    <property type="entry name" value="NADH-G_4Fe-4S_3"/>
    <property type="match status" value="1"/>
</dbReference>
<dbReference type="InterPro" id="IPR006963">
    <property type="entry name" value="Mopterin_OxRdtase_4Fe-4S_dom"/>
</dbReference>
<dbReference type="GO" id="GO:0015942">
    <property type="term" value="P:formate metabolic process"/>
    <property type="evidence" value="ECO:0007669"/>
    <property type="project" value="InterPro"/>
</dbReference>
<dbReference type="Pfam" id="PF01568">
    <property type="entry name" value="Molydop_binding"/>
    <property type="match status" value="1"/>
</dbReference>
<dbReference type="Gene3D" id="2.40.40.20">
    <property type="match status" value="1"/>
</dbReference>
<evidence type="ECO:0000256" key="11">
    <source>
        <dbReference type="ARBA" id="ARBA00023014"/>
    </source>
</evidence>
<evidence type="ECO:0000256" key="10">
    <source>
        <dbReference type="ARBA" id="ARBA00023004"/>
    </source>
</evidence>
<dbReference type="GO" id="GO:0022904">
    <property type="term" value="P:respiratory electron transport chain"/>
    <property type="evidence" value="ECO:0007669"/>
    <property type="project" value="TreeGrafter"/>
</dbReference>
<dbReference type="GO" id="GO:0046872">
    <property type="term" value="F:metal ion binding"/>
    <property type="evidence" value="ECO:0007669"/>
    <property type="project" value="UniProtKB-KW"/>
</dbReference>
<keyword evidence="8" id="KW-0677">Repeat</keyword>
<dbReference type="Gene3D" id="3.30.70.20">
    <property type="match status" value="1"/>
</dbReference>
<dbReference type="SUPFAM" id="SSF50692">
    <property type="entry name" value="ADC-like"/>
    <property type="match status" value="1"/>
</dbReference>
<dbReference type="InterPro" id="IPR036010">
    <property type="entry name" value="2Fe-2S_ferredoxin-like_sf"/>
</dbReference>
<keyword evidence="6" id="KW-0001">2Fe-2S</keyword>
<dbReference type="InterPro" id="IPR006657">
    <property type="entry name" value="MoPterin_dinucl-bd_dom"/>
</dbReference>
<dbReference type="FunFam" id="2.20.25.90:FF:000001">
    <property type="entry name" value="Formate dehydrogenase subunit alpha"/>
    <property type="match status" value="1"/>
</dbReference>
<dbReference type="InterPro" id="IPR001041">
    <property type="entry name" value="2Fe-2S_ferredoxin-type"/>
</dbReference>
<evidence type="ECO:0000256" key="4">
    <source>
        <dbReference type="ARBA" id="ARBA00022485"/>
    </source>
</evidence>
<comment type="caution">
    <text evidence="17">The sequence shown here is derived from an EMBL/GenBank/DDBJ whole genome shotgun (WGS) entry which is preliminary data.</text>
</comment>
<keyword evidence="9" id="KW-0560">Oxidoreductase</keyword>
<dbReference type="SUPFAM" id="SSF54862">
    <property type="entry name" value="4Fe-4S ferredoxins"/>
    <property type="match status" value="1"/>
</dbReference>
<dbReference type="PANTHER" id="PTHR43105:SF14">
    <property type="entry name" value="FORMATE DEHYDROGENASE H"/>
    <property type="match status" value="1"/>
</dbReference>
<dbReference type="InterPro" id="IPR019574">
    <property type="entry name" value="NADH_UbQ_OxRdtase_Gsu_4Fe4S-bd"/>
</dbReference>
<dbReference type="Proteomes" id="UP000245380">
    <property type="component" value="Unassembled WGS sequence"/>
</dbReference>
<dbReference type="InterPro" id="IPR009010">
    <property type="entry name" value="Asp_de-COase-like_dom_sf"/>
</dbReference>
<dbReference type="PROSITE" id="PS51669">
    <property type="entry name" value="4FE4S_MOW_BIS_MGD"/>
    <property type="match status" value="1"/>
</dbReference>
<keyword evidence="11" id="KW-0411">Iron-sulfur</keyword>
<keyword evidence="5" id="KW-0500">Molybdenum</keyword>
<feature type="domain" description="4Fe-4S Mo/W bis-MGD-type" evidence="15">
    <location>
        <begin position="260"/>
        <end position="316"/>
    </location>
</feature>
<dbReference type="InterPro" id="IPR017900">
    <property type="entry name" value="4Fe4S_Fe_S_CS"/>
</dbReference>
<dbReference type="SUPFAM" id="SSF54292">
    <property type="entry name" value="2Fe-2S ferredoxin-like"/>
    <property type="match status" value="1"/>
</dbReference>
<evidence type="ECO:0000256" key="7">
    <source>
        <dbReference type="ARBA" id="ARBA00022723"/>
    </source>
</evidence>
<evidence type="ECO:0000256" key="2">
    <source>
        <dbReference type="ARBA" id="ARBA00001966"/>
    </source>
</evidence>
<dbReference type="SUPFAM" id="SSF53706">
    <property type="entry name" value="Formate dehydrogenase/DMSO reductase, domains 1-3"/>
    <property type="match status" value="1"/>
</dbReference>
<comment type="cofactor">
    <cofactor evidence="2">
        <name>[4Fe-4S] cluster</name>
        <dbReference type="ChEBI" id="CHEBI:49883"/>
    </cofactor>
</comment>
<keyword evidence="4" id="KW-0004">4Fe-4S</keyword>
<dbReference type="PANTHER" id="PTHR43105">
    <property type="entry name" value="RESPIRATORY NITRATE REDUCTASE"/>
    <property type="match status" value="1"/>
</dbReference>
<evidence type="ECO:0000256" key="8">
    <source>
        <dbReference type="ARBA" id="ARBA00022737"/>
    </source>
</evidence>
<dbReference type="FunFam" id="3.10.20.740:FF:000003">
    <property type="entry name" value="Formate dehydrogenase subunit alpha"/>
    <property type="match status" value="1"/>
</dbReference>
<keyword evidence="7" id="KW-0479">Metal-binding</keyword>
<name>A0A2U3DBV8_SULT2</name>
<evidence type="ECO:0000256" key="12">
    <source>
        <dbReference type="ARBA" id="ARBA00034078"/>
    </source>
</evidence>
<feature type="domain" description="4Fe-4S His(Cys)3-ligated-type" evidence="16">
    <location>
        <begin position="81"/>
        <end position="121"/>
    </location>
</feature>
<evidence type="ECO:0000259" key="16">
    <source>
        <dbReference type="PROSITE" id="PS51839"/>
    </source>
</evidence>
<reference evidence="17 18" key="1">
    <citation type="submission" date="2016-11" db="EMBL/GenBank/DDBJ databases">
        <title>Comparative genomics of Acidibacillus ferroxidans species.</title>
        <authorList>
            <person name="Oliveira G."/>
            <person name="Nunes G."/>
            <person name="Oliveira R."/>
            <person name="Araujo F."/>
            <person name="Salim A."/>
            <person name="Scholte L."/>
            <person name="Morais D."/>
            <person name="Nancucheo I."/>
            <person name="Johnson D.B."/>
            <person name="Grail B."/>
            <person name="Bittencourt J."/>
            <person name="Valadares R."/>
        </authorList>
    </citation>
    <scope>NUCLEOTIDE SEQUENCE [LARGE SCALE GENOMIC DNA]</scope>
    <source>
        <strain evidence="17 18">Y002</strain>
    </source>
</reference>
<evidence type="ECO:0000313" key="18">
    <source>
        <dbReference type="Proteomes" id="UP000245380"/>
    </source>
</evidence>
<dbReference type="InterPro" id="IPR041924">
    <property type="entry name" value="Formate_Dh-H_N"/>
</dbReference>
<comment type="similarity">
    <text evidence="3">In the C-terminal section; belongs to the prokaryotic molybdopterin-containing oxidoreductase family.</text>
</comment>
<feature type="domain" description="4Fe-4S ferredoxin-type" evidence="14">
    <location>
        <begin position="141"/>
        <end position="168"/>
    </location>
</feature>
<dbReference type="SMART" id="SM00926">
    <property type="entry name" value="Molybdop_Fe4S4"/>
    <property type="match status" value="1"/>
</dbReference>
<evidence type="ECO:0000313" key="17">
    <source>
        <dbReference type="EMBL" id="PWI58767.1"/>
    </source>
</evidence>
<dbReference type="GO" id="GO:0016020">
    <property type="term" value="C:membrane"/>
    <property type="evidence" value="ECO:0007669"/>
    <property type="project" value="TreeGrafter"/>
</dbReference>
<comment type="cofactor">
    <cofactor evidence="1">
        <name>Mo-bis(molybdopterin guanine dinucleotide)</name>
        <dbReference type="ChEBI" id="CHEBI:60539"/>
    </cofactor>
</comment>
<accession>A0A2U3DBV8</accession>
<dbReference type="Gene3D" id="3.40.228.10">
    <property type="entry name" value="Dimethylsulfoxide Reductase, domain 2"/>
    <property type="match status" value="1"/>
</dbReference>
<comment type="cofactor">
    <cofactor evidence="12">
        <name>[2Fe-2S] cluster</name>
        <dbReference type="ChEBI" id="CHEBI:190135"/>
    </cofactor>
</comment>
<dbReference type="OrthoDB" id="9805142at2"/>
<dbReference type="Gene3D" id="2.20.25.90">
    <property type="entry name" value="ADC-like domains"/>
    <property type="match status" value="1"/>
</dbReference>
<dbReference type="GO" id="GO:0003954">
    <property type="term" value="F:NADH dehydrogenase activity"/>
    <property type="evidence" value="ECO:0007669"/>
    <property type="project" value="TreeGrafter"/>
</dbReference>
<evidence type="ECO:0000259" key="14">
    <source>
        <dbReference type="PROSITE" id="PS51379"/>
    </source>
</evidence>
<evidence type="ECO:0000256" key="5">
    <source>
        <dbReference type="ARBA" id="ARBA00022505"/>
    </source>
</evidence>
<dbReference type="PIRSF" id="PIRSF036643">
    <property type="entry name" value="FDH_alpha"/>
    <property type="match status" value="1"/>
</dbReference>
<dbReference type="FunFam" id="3.40.228.10:FF:000002">
    <property type="entry name" value="Formate dehydrogenase subunit alpha"/>
    <property type="match status" value="1"/>
</dbReference>
<keyword evidence="18" id="KW-1185">Reference proteome</keyword>
<evidence type="ECO:0000256" key="6">
    <source>
        <dbReference type="ARBA" id="ARBA00022714"/>
    </source>
</evidence>
<dbReference type="Gene3D" id="3.40.50.740">
    <property type="match status" value="1"/>
</dbReference>
<evidence type="ECO:0000259" key="15">
    <source>
        <dbReference type="PROSITE" id="PS51669"/>
    </source>
</evidence>
<dbReference type="FunFam" id="2.40.40.20:FF:000005">
    <property type="entry name" value="Periplasmic nitrate reductase"/>
    <property type="match status" value="1"/>
</dbReference>
<dbReference type="Pfam" id="PF00384">
    <property type="entry name" value="Molybdopterin"/>
    <property type="match status" value="1"/>
</dbReference>
<dbReference type="AlphaFoldDB" id="A0A2U3DBV8"/>
<evidence type="ECO:0000256" key="3">
    <source>
        <dbReference type="ARBA" id="ARBA00007023"/>
    </source>
</evidence>
<dbReference type="PROSITE" id="PS51379">
    <property type="entry name" value="4FE4S_FER_2"/>
    <property type="match status" value="2"/>
</dbReference>
<dbReference type="Pfam" id="PF12838">
    <property type="entry name" value="Fer4_7"/>
    <property type="match status" value="1"/>
</dbReference>
<feature type="domain" description="2Fe-2S ferredoxin-type" evidence="13">
    <location>
        <begin position="7"/>
        <end position="81"/>
    </location>
</feature>